<feature type="region of interest" description="Disordered" evidence="1">
    <location>
        <begin position="1"/>
        <end position="59"/>
    </location>
</feature>
<evidence type="ECO:0000256" key="1">
    <source>
        <dbReference type="SAM" id="MobiDB-lite"/>
    </source>
</evidence>
<feature type="region of interest" description="Disordered" evidence="1">
    <location>
        <begin position="89"/>
        <end position="140"/>
    </location>
</feature>
<feature type="compositionally biased region" description="Polar residues" evidence="1">
    <location>
        <begin position="863"/>
        <end position="872"/>
    </location>
</feature>
<evidence type="ECO:0000313" key="3">
    <source>
        <dbReference type="Proteomes" id="UP000002748"/>
    </source>
</evidence>
<gene>
    <name evidence="2" type="ORF">A1Q1_08153</name>
</gene>
<feature type="compositionally biased region" description="Polar residues" evidence="1">
    <location>
        <begin position="348"/>
        <end position="357"/>
    </location>
</feature>
<organism evidence="2 3">
    <name type="scientific">Trichosporon asahii var. asahii (strain ATCC 90039 / CBS 2479 / JCM 2466 / KCTC 7840 / NBRC 103889/ NCYC 2677 / UAMH 7654)</name>
    <name type="common">Yeast</name>
    <dbReference type="NCBI Taxonomy" id="1186058"/>
    <lineage>
        <taxon>Eukaryota</taxon>
        <taxon>Fungi</taxon>
        <taxon>Dikarya</taxon>
        <taxon>Basidiomycota</taxon>
        <taxon>Agaricomycotina</taxon>
        <taxon>Tremellomycetes</taxon>
        <taxon>Trichosporonales</taxon>
        <taxon>Trichosporonaceae</taxon>
        <taxon>Trichosporon</taxon>
    </lineage>
</organism>
<feature type="compositionally biased region" description="Basic and acidic residues" evidence="1">
    <location>
        <begin position="682"/>
        <end position="694"/>
    </location>
</feature>
<dbReference type="Proteomes" id="UP000002748">
    <property type="component" value="Unassembled WGS sequence"/>
</dbReference>
<proteinExistence type="predicted"/>
<comment type="caution">
    <text evidence="2">The sequence shown here is derived from an EMBL/GenBank/DDBJ whole genome shotgun (WGS) entry which is preliminary data.</text>
</comment>
<feature type="region of interest" description="Disordered" evidence="1">
    <location>
        <begin position="772"/>
        <end position="979"/>
    </location>
</feature>
<feature type="compositionally biased region" description="Basic and acidic residues" evidence="1">
    <location>
        <begin position="37"/>
        <end position="47"/>
    </location>
</feature>
<feature type="region of interest" description="Disordered" evidence="1">
    <location>
        <begin position="517"/>
        <end position="548"/>
    </location>
</feature>
<feature type="region of interest" description="Disordered" evidence="1">
    <location>
        <begin position="666"/>
        <end position="694"/>
    </location>
</feature>
<feature type="region of interest" description="Disordered" evidence="1">
    <location>
        <begin position="295"/>
        <end position="451"/>
    </location>
</feature>
<reference evidence="2 3" key="1">
    <citation type="journal article" date="2012" name="Eukaryot. Cell">
        <title>Draft genome sequence of CBS 2479, the standard type strain of Trichosporon asahii.</title>
        <authorList>
            <person name="Yang R.Y."/>
            <person name="Li H.T."/>
            <person name="Zhu H."/>
            <person name="Zhou G.P."/>
            <person name="Wang M."/>
            <person name="Wang L."/>
        </authorList>
    </citation>
    <scope>NUCLEOTIDE SEQUENCE [LARGE SCALE GENOMIC DNA]</scope>
    <source>
        <strain evidence="3">ATCC 90039 / CBS 2479 / JCM 2466 / KCTC 7840 / NCYC 2677 / UAMH 7654</strain>
    </source>
</reference>
<feature type="compositionally biased region" description="Acidic residues" evidence="1">
    <location>
        <begin position="49"/>
        <end position="59"/>
    </location>
</feature>
<dbReference type="KEGG" id="tasa:A1Q1_08153"/>
<feature type="compositionally biased region" description="Acidic residues" evidence="1">
    <location>
        <begin position="774"/>
        <end position="786"/>
    </location>
</feature>
<dbReference type="EMBL" id="ALBS01000095">
    <property type="protein sequence ID" value="EJT50726.1"/>
    <property type="molecule type" value="Genomic_DNA"/>
</dbReference>
<dbReference type="GeneID" id="25991665"/>
<protein>
    <submittedName>
        <fullName evidence="2">Uncharacterized protein</fullName>
    </submittedName>
</protein>
<accession>J5TFV9</accession>
<feature type="compositionally biased region" description="Low complexity" evidence="1">
    <location>
        <begin position="184"/>
        <end position="199"/>
    </location>
</feature>
<feature type="compositionally biased region" description="Basic residues" evidence="1">
    <location>
        <begin position="828"/>
        <end position="837"/>
    </location>
</feature>
<feature type="compositionally biased region" description="Polar residues" evidence="1">
    <location>
        <begin position="322"/>
        <end position="339"/>
    </location>
</feature>
<feature type="compositionally biased region" description="Basic residues" evidence="1">
    <location>
        <begin position="395"/>
        <end position="406"/>
    </location>
</feature>
<dbReference type="RefSeq" id="XP_014181775.1">
    <property type="nucleotide sequence ID" value="XM_014326300.1"/>
</dbReference>
<feature type="compositionally biased region" description="Basic and acidic residues" evidence="1">
    <location>
        <begin position="99"/>
        <end position="108"/>
    </location>
</feature>
<sequence>MPAAVKRPRPLTSDSEASGHEQRLAPPIDLKPSLRPSLREYRDHVSETDATETETEDAEVELGGMLTSIEQLTDDADVDASLASLPQSPLAAYGKGKGKGVDPAERCLARPNKRSGSLYPAKRAPTTRRRVSPGCTLQPLRPTRRIVSPTESIYNITKCIDSLATSPSSLEDEKRVYSSLLLSPSDANSRSTSSTESLSPVPGSPSPAPDSEPSEDEAERDWLESPLAYKLRQSVHRRRGKLAKRRAAAAITDDRLAKKGKKWHELETPKQRAAPLTVESLESLARQMGYKVVPASPKATSDIPEEPEYVFKIPGPVKEVDTGTTLGSSSNRPLSSPKQVDTLLASAVASSSKTPSPKNKRARRTTNESTSESEKPVSKQAKPAPTKAFALRPPKPSKRRENKRSTVRVVRDRYAGTVPKSKHTVASKAPVHQVGASEAPVQATKAPPVSPGRARFLRRRIRRSHRPVALHRPSERKTLSGFHKVAASPDVAPMAGHEFVHVLQVTVVNRRVRNGMLARHRTRTEQEHTKRVAPPSRRLSGSPSDEDDEVDMLLESDVEMLDNEEIEVALAQAPSKLNASRKRPPRGGDLAAERRGRRATLRQDEVAVQAERLKAFFADRAAEREAARERRDATKRSAIEWLIAEREREREAAEAAEAARVEAETAAEAEAERQAAAEMQAEAERRAQEEREAAAAEAYEQERLQLQARIRARTARLNLALHRERVPTAGFVAPGRMRAATTPIRTFHEDVAESSAAAEARVEHEIDTLAEVTEASDTEGSEDENDTPSTPRAPRTPSPGPRQEIPMDSPPTYEFPFFPIVRPASRAARPRVLSRQRRASDPPSYVEFRERTDRSPSPPPPYNAQSDRTTLISPVFRSDSESESEDTPTPTPRARVLDSVERRMSPVTPTPAPRQAGARLGLGRPTGRPVHTLPRRTLPGYLSMGDSDENIGARASSASSESEYVPGSDSETEEQEPAPIVRTIGRWFGFW</sequence>
<feature type="region of interest" description="Disordered" evidence="1">
    <location>
        <begin position="571"/>
        <end position="600"/>
    </location>
</feature>
<evidence type="ECO:0000313" key="2">
    <source>
        <dbReference type="EMBL" id="EJT50726.1"/>
    </source>
</evidence>
<dbReference type="AlphaFoldDB" id="J5TFV9"/>
<feature type="region of interest" description="Disordered" evidence="1">
    <location>
        <begin position="184"/>
        <end position="222"/>
    </location>
</feature>
<dbReference type="HOGENOM" id="CLU_317169_0_0_1"/>
<dbReference type="VEuPathDB" id="FungiDB:A1Q1_08153"/>
<name>J5TFV9_TRIAS</name>
<feature type="compositionally biased region" description="Basic and acidic residues" evidence="1">
    <location>
        <begin position="895"/>
        <end position="904"/>
    </location>
</feature>